<organism evidence="1 2">
    <name type="scientific">Planomicrobium soli</name>
    <dbReference type="NCBI Taxonomy" id="1176648"/>
    <lineage>
        <taxon>Bacteria</taxon>
        <taxon>Bacillati</taxon>
        <taxon>Bacillota</taxon>
        <taxon>Bacilli</taxon>
        <taxon>Bacillales</taxon>
        <taxon>Caryophanaceae</taxon>
        <taxon>Planomicrobium</taxon>
    </lineage>
</organism>
<reference evidence="1 2" key="1">
    <citation type="submission" date="2018-03" db="EMBL/GenBank/DDBJ databases">
        <title>Genomic Encyclopedia of Type Strains, Phase III (KMG-III): the genomes of soil and plant-associated and newly described type strains.</title>
        <authorList>
            <person name="Whitman W."/>
        </authorList>
    </citation>
    <scope>NUCLEOTIDE SEQUENCE [LARGE SCALE GENOMIC DNA]</scope>
    <source>
        <strain evidence="1 2">CGMCC 1.12259</strain>
    </source>
</reference>
<dbReference type="InterPro" id="IPR017439">
    <property type="entry name" value="Amidohydrolase"/>
</dbReference>
<dbReference type="NCBIfam" id="TIGR01891">
    <property type="entry name" value="amidohydrolases"/>
    <property type="match status" value="1"/>
</dbReference>
<evidence type="ECO:0000313" key="1">
    <source>
        <dbReference type="EMBL" id="PSL40359.1"/>
    </source>
</evidence>
<dbReference type="GO" id="GO:0005737">
    <property type="term" value="C:cytoplasm"/>
    <property type="evidence" value="ECO:0007669"/>
    <property type="project" value="TreeGrafter"/>
</dbReference>
<evidence type="ECO:0000313" key="2">
    <source>
        <dbReference type="Proteomes" id="UP000242682"/>
    </source>
</evidence>
<dbReference type="FunFam" id="3.30.70.360:FF:000004">
    <property type="entry name" value="Peptidase M20 domain-containing protein 2"/>
    <property type="match status" value="1"/>
</dbReference>
<dbReference type="AlphaFoldDB" id="A0A2P8H2B7"/>
<dbReference type="PIRSF" id="PIRSF037227">
    <property type="entry name" value="Aminobenzoyl-glu_utiliz_pB"/>
    <property type="match status" value="1"/>
</dbReference>
<sequence>MTSTKSFVTDYMNKQRGLFEEISSYVWNHPETRFQEHASAAFLANALEEAGFAVERNVAGIETAFVGTFGEGAPYIGFLGEFDALSGLSQEANIAEQKPIVEGGIGHGCGHNLLGTGALSSAFAVKAYMEEHNLPGTVQFFGCPGEEGGSGKTFMAREGVFDHLDVALSWHPSPVNSIMHLSTLANYQVYFQFKGITSHAANSPHLGRSALDAVELMNVGVNYLREHVPADARMHYAVTNTGGYSPNVVQADAEVLYLIRAPKVEQVDEIYKRVCKVAEGAALMTETKLTVKFDKACSNYEPNRALERILHQYLVETGAGSASEEDQQFAKAIWESLNEGEQKSAVEVLKGFGYTGDGTEFEGKYLYDDVSEYIPSDEVLSGSTDVSDVSWLVPTAQCTTATAAIGTPLHTWQMVTQGITPFAHSGMLRAGTAMALTAIYLLENTDELKAIKEEHEKKREKNPYVCPIPADIKPSAIKN</sequence>
<dbReference type="Gene3D" id="3.40.630.10">
    <property type="entry name" value="Zn peptidases"/>
    <property type="match status" value="2"/>
</dbReference>
<name>A0A2P8H2B7_9BACL</name>
<dbReference type="PANTHER" id="PTHR30575:SF0">
    <property type="entry name" value="XAA-ARG DIPEPTIDASE"/>
    <property type="match status" value="1"/>
</dbReference>
<protein>
    <submittedName>
        <fullName evidence="1">Aminobenzoyl-glutamate utilization protein B</fullName>
    </submittedName>
</protein>
<dbReference type="EMBL" id="PYAT01000005">
    <property type="protein sequence ID" value="PSL40359.1"/>
    <property type="molecule type" value="Genomic_DNA"/>
</dbReference>
<accession>A0A2P8H2B7</accession>
<dbReference type="Gene3D" id="3.30.70.360">
    <property type="match status" value="1"/>
</dbReference>
<dbReference type="SUPFAM" id="SSF53187">
    <property type="entry name" value="Zn-dependent exopeptidases"/>
    <property type="match status" value="1"/>
</dbReference>
<proteinExistence type="predicted"/>
<dbReference type="InterPro" id="IPR002933">
    <property type="entry name" value="Peptidase_M20"/>
</dbReference>
<dbReference type="CDD" id="cd05673">
    <property type="entry name" value="M20_Acy1L2_AbgB"/>
    <property type="match status" value="1"/>
</dbReference>
<dbReference type="Proteomes" id="UP000242682">
    <property type="component" value="Unassembled WGS sequence"/>
</dbReference>
<dbReference type="GO" id="GO:0071713">
    <property type="term" value="F:para-aminobenzoyl-glutamate hydrolase activity"/>
    <property type="evidence" value="ECO:0007669"/>
    <property type="project" value="TreeGrafter"/>
</dbReference>
<dbReference type="Pfam" id="PF01546">
    <property type="entry name" value="Peptidase_M20"/>
    <property type="match status" value="1"/>
</dbReference>
<gene>
    <name evidence="1" type="ORF">B0H99_105136</name>
</gene>
<dbReference type="GO" id="GO:0046657">
    <property type="term" value="P:folic acid catabolic process"/>
    <property type="evidence" value="ECO:0007669"/>
    <property type="project" value="TreeGrafter"/>
</dbReference>
<dbReference type="InterPro" id="IPR017145">
    <property type="entry name" value="Aminobenzoyl-glu_utiliz_pB"/>
</dbReference>
<dbReference type="OrthoDB" id="9781032at2"/>
<dbReference type="InterPro" id="IPR052030">
    <property type="entry name" value="Peptidase_M20/M20A_hydrolases"/>
</dbReference>
<dbReference type="SUPFAM" id="SSF55031">
    <property type="entry name" value="Bacterial exopeptidase dimerisation domain"/>
    <property type="match status" value="1"/>
</dbReference>
<dbReference type="InterPro" id="IPR036264">
    <property type="entry name" value="Bact_exopeptidase_dim_dom"/>
</dbReference>
<dbReference type="RefSeq" id="WP_106533141.1">
    <property type="nucleotide sequence ID" value="NZ_PYAT01000005.1"/>
</dbReference>
<keyword evidence="2" id="KW-1185">Reference proteome</keyword>
<comment type="caution">
    <text evidence="1">The sequence shown here is derived from an EMBL/GenBank/DDBJ whole genome shotgun (WGS) entry which is preliminary data.</text>
</comment>
<dbReference type="GO" id="GO:0016805">
    <property type="term" value="F:dipeptidase activity"/>
    <property type="evidence" value="ECO:0007669"/>
    <property type="project" value="TreeGrafter"/>
</dbReference>
<dbReference type="PANTHER" id="PTHR30575">
    <property type="entry name" value="PEPTIDASE M20"/>
    <property type="match status" value="1"/>
</dbReference>